<evidence type="ECO:0000313" key="2">
    <source>
        <dbReference type="EMBL" id="SQJ00599.1"/>
    </source>
</evidence>
<reference evidence="2 3" key="1">
    <citation type="submission" date="2018-06" db="EMBL/GenBank/DDBJ databases">
        <authorList>
            <consortium name="Pathogen Informatics"/>
            <person name="Doyle S."/>
        </authorList>
    </citation>
    <scope>NUCLEOTIDE SEQUENCE [LARGE SCALE GENOMIC DNA]</scope>
    <source>
        <strain evidence="2 3">NCTC12112</strain>
    </source>
</reference>
<dbReference type="AlphaFoldDB" id="A0AAX2JAI9"/>
<gene>
    <name evidence="2" type="ORF">NCTC12112_00892</name>
</gene>
<keyword evidence="1" id="KW-0472">Membrane</keyword>
<keyword evidence="1" id="KW-1133">Transmembrane helix</keyword>
<evidence type="ECO:0000256" key="1">
    <source>
        <dbReference type="SAM" id="Phobius"/>
    </source>
</evidence>
<dbReference type="Proteomes" id="UP000249008">
    <property type="component" value="Chromosome 1"/>
</dbReference>
<name>A0AAX2JAI9_9FUSO</name>
<sequence length="42" mass="4953">MKIFDDKLNISVFILGFFYFIFLFLNILKNIFIIGNGSHIIL</sequence>
<organism evidence="2 3">
    <name type="scientific">Fusobacterium ulcerans</name>
    <dbReference type="NCBI Taxonomy" id="861"/>
    <lineage>
        <taxon>Bacteria</taxon>
        <taxon>Fusobacteriati</taxon>
        <taxon>Fusobacteriota</taxon>
        <taxon>Fusobacteriia</taxon>
        <taxon>Fusobacteriales</taxon>
        <taxon>Fusobacteriaceae</taxon>
        <taxon>Fusobacterium</taxon>
    </lineage>
</organism>
<dbReference type="EMBL" id="LS483487">
    <property type="protein sequence ID" value="SQJ00599.1"/>
    <property type="molecule type" value="Genomic_DNA"/>
</dbReference>
<keyword evidence="1" id="KW-0812">Transmembrane</keyword>
<proteinExistence type="predicted"/>
<accession>A0AAX2JAI9</accession>
<protein>
    <submittedName>
        <fullName evidence="2">Uncharacterized protein</fullName>
    </submittedName>
</protein>
<evidence type="ECO:0000313" key="3">
    <source>
        <dbReference type="Proteomes" id="UP000249008"/>
    </source>
</evidence>
<feature type="transmembrane region" description="Helical" evidence="1">
    <location>
        <begin position="12"/>
        <end position="34"/>
    </location>
</feature>